<keyword evidence="3" id="KW-1185">Reference proteome</keyword>
<dbReference type="EMBL" id="SADE01000004">
    <property type="protein sequence ID" value="RVU33955.1"/>
    <property type="molecule type" value="Genomic_DNA"/>
</dbReference>
<dbReference type="Proteomes" id="UP000287447">
    <property type="component" value="Unassembled WGS sequence"/>
</dbReference>
<name>A0A3S2VKF3_9PROT</name>
<organism evidence="2 3">
    <name type="scientific">Hwanghaeella grinnelliae</name>
    <dbReference type="NCBI Taxonomy" id="2500179"/>
    <lineage>
        <taxon>Bacteria</taxon>
        <taxon>Pseudomonadati</taxon>
        <taxon>Pseudomonadota</taxon>
        <taxon>Alphaproteobacteria</taxon>
        <taxon>Rhodospirillales</taxon>
        <taxon>Rhodospirillaceae</taxon>
        <taxon>Hwanghaeella</taxon>
    </lineage>
</organism>
<sequence length="290" mass="30099">MNRFHLLASASLLTFIVGQPGYAQDAAEVAGSAMVAIPSIQAVLGESAPRTIAIGNEIFRNENITTGPEGHLHILFRDESNMTLGPNASITIDEYVYDPVSGTGTMVVQQAAGVMRFIGGAISKSGSVNIATVVGTIGVRGGVALVRVLEGGGIQAFFVFGDQMTVDSINGDSIAIDTAGFSFNISADGEISPPAEINPSDLGDALGALETPTGSATAVNVPDAVLNNLQDRLEQQTVDPDTGLVDPLGDEPITVRELETILGTDVLEEEAIQEVFEEQAEEIVESGSGV</sequence>
<evidence type="ECO:0000313" key="3">
    <source>
        <dbReference type="Proteomes" id="UP000287447"/>
    </source>
</evidence>
<comment type="caution">
    <text evidence="2">The sequence shown here is derived from an EMBL/GenBank/DDBJ whole genome shotgun (WGS) entry which is preliminary data.</text>
</comment>
<protein>
    <recommendedName>
        <fullName evidence="1">FecR protein domain-containing protein</fullName>
    </recommendedName>
</protein>
<accession>A0A3S2VKF3</accession>
<proteinExistence type="predicted"/>
<evidence type="ECO:0000259" key="1">
    <source>
        <dbReference type="Pfam" id="PF04773"/>
    </source>
</evidence>
<feature type="domain" description="FecR protein" evidence="1">
    <location>
        <begin position="63"/>
        <end position="151"/>
    </location>
</feature>
<dbReference type="InterPro" id="IPR006860">
    <property type="entry name" value="FecR"/>
</dbReference>
<dbReference type="RefSeq" id="WP_127767985.1">
    <property type="nucleotide sequence ID" value="NZ_SADE01000004.1"/>
</dbReference>
<gene>
    <name evidence="2" type="ORF">EOI86_22785</name>
</gene>
<dbReference type="OrthoDB" id="6038785at2"/>
<dbReference type="AlphaFoldDB" id="A0A3S2VKF3"/>
<dbReference type="Pfam" id="PF04773">
    <property type="entry name" value="FecR"/>
    <property type="match status" value="1"/>
</dbReference>
<evidence type="ECO:0000313" key="2">
    <source>
        <dbReference type="EMBL" id="RVU33955.1"/>
    </source>
</evidence>
<reference evidence="3" key="1">
    <citation type="submission" date="2019-01" db="EMBL/GenBank/DDBJ databases">
        <title>Gri0909 isolated from a small marine red alga.</title>
        <authorList>
            <person name="Kim J."/>
            <person name="Jeong S.E."/>
            <person name="Jeon C.O."/>
        </authorList>
    </citation>
    <scope>NUCLEOTIDE SEQUENCE [LARGE SCALE GENOMIC DNA]</scope>
    <source>
        <strain evidence="3">Gri0909</strain>
    </source>
</reference>